<name>A0A2G9TYR6_TELCI</name>
<evidence type="ECO:0008006" key="5">
    <source>
        <dbReference type="Google" id="ProtNLM"/>
    </source>
</evidence>
<feature type="compositionally biased region" description="Gly residues" evidence="1">
    <location>
        <begin position="128"/>
        <end position="138"/>
    </location>
</feature>
<organism evidence="3 4">
    <name type="scientific">Teladorsagia circumcincta</name>
    <name type="common">Brown stomach worm</name>
    <name type="synonym">Ostertagia circumcincta</name>
    <dbReference type="NCBI Taxonomy" id="45464"/>
    <lineage>
        <taxon>Eukaryota</taxon>
        <taxon>Metazoa</taxon>
        <taxon>Ecdysozoa</taxon>
        <taxon>Nematoda</taxon>
        <taxon>Chromadorea</taxon>
        <taxon>Rhabditida</taxon>
        <taxon>Rhabditina</taxon>
        <taxon>Rhabditomorpha</taxon>
        <taxon>Strongyloidea</taxon>
        <taxon>Trichostrongylidae</taxon>
        <taxon>Teladorsagia</taxon>
    </lineage>
</organism>
<sequence length="138" mass="13512">MIQLAVAVATASLVITNTIAFCGARIKAAGGEYRPRDDNETINEIQSNWGAVQAKTPPKRGGKGKGPAGAPANIPGWPPPAGGRPPGTPPQAGWPPGGGQPGWPPAGGGQPGWPPAGGGQPGWPPAGGQPGWGGGQPG</sequence>
<evidence type="ECO:0000256" key="2">
    <source>
        <dbReference type="SAM" id="SignalP"/>
    </source>
</evidence>
<feature type="compositionally biased region" description="Gly residues" evidence="1">
    <location>
        <begin position="95"/>
        <end position="121"/>
    </location>
</feature>
<proteinExistence type="predicted"/>
<feature type="chain" id="PRO_5013688355" description="Nematode cuticle collagen domain protein" evidence="2">
    <location>
        <begin position="21"/>
        <end position="138"/>
    </location>
</feature>
<dbReference type="EMBL" id="KZ351307">
    <property type="protein sequence ID" value="PIO63085.1"/>
    <property type="molecule type" value="Genomic_DNA"/>
</dbReference>
<feature type="compositionally biased region" description="Pro residues" evidence="1">
    <location>
        <begin position="76"/>
        <end position="93"/>
    </location>
</feature>
<evidence type="ECO:0000256" key="1">
    <source>
        <dbReference type="SAM" id="MobiDB-lite"/>
    </source>
</evidence>
<keyword evidence="4" id="KW-1185">Reference proteome</keyword>
<protein>
    <recommendedName>
        <fullName evidence="5">Nematode cuticle collagen domain protein</fullName>
    </recommendedName>
</protein>
<reference evidence="3 4" key="1">
    <citation type="submission" date="2015-09" db="EMBL/GenBank/DDBJ databases">
        <title>Draft genome of the parasitic nematode Teladorsagia circumcincta isolate WARC Sus (inbred).</title>
        <authorList>
            <person name="Mitreva M."/>
        </authorList>
    </citation>
    <scope>NUCLEOTIDE SEQUENCE [LARGE SCALE GENOMIC DNA]</scope>
    <source>
        <strain evidence="3 4">S</strain>
    </source>
</reference>
<dbReference type="Proteomes" id="UP000230423">
    <property type="component" value="Unassembled WGS sequence"/>
</dbReference>
<feature type="non-terminal residue" evidence="3">
    <location>
        <position position="138"/>
    </location>
</feature>
<feature type="signal peptide" evidence="2">
    <location>
        <begin position="1"/>
        <end position="20"/>
    </location>
</feature>
<dbReference type="AlphaFoldDB" id="A0A2G9TYR6"/>
<evidence type="ECO:0000313" key="3">
    <source>
        <dbReference type="EMBL" id="PIO63085.1"/>
    </source>
</evidence>
<evidence type="ECO:0000313" key="4">
    <source>
        <dbReference type="Proteomes" id="UP000230423"/>
    </source>
</evidence>
<feature type="region of interest" description="Disordered" evidence="1">
    <location>
        <begin position="46"/>
        <end position="138"/>
    </location>
</feature>
<keyword evidence="2" id="KW-0732">Signal</keyword>
<dbReference type="OrthoDB" id="5783911at2759"/>
<gene>
    <name evidence="3" type="ORF">TELCIR_15331</name>
</gene>
<accession>A0A2G9TYR6</accession>